<evidence type="ECO:0000256" key="9">
    <source>
        <dbReference type="ARBA" id="ARBA00048679"/>
    </source>
</evidence>
<comment type="catalytic activity">
    <reaction evidence="8">
        <text>L-threonyl-[protein] + ATP = O-phospho-L-threonyl-[protein] + ADP + H(+)</text>
        <dbReference type="Rhea" id="RHEA:46608"/>
        <dbReference type="Rhea" id="RHEA-COMP:11060"/>
        <dbReference type="Rhea" id="RHEA-COMP:11605"/>
        <dbReference type="ChEBI" id="CHEBI:15378"/>
        <dbReference type="ChEBI" id="CHEBI:30013"/>
        <dbReference type="ChEBI" id="CHEBI:30616"/>
        <dbReference type="ChEBI" id="CHEBI:61977"/>
        <dbReference type="ChEBI" id="CHEBI:456216"/>
        <dbReference type="EC" id="2.7.11.1"/>
    </reaction>
</comment>
<comment type="similarity">
    <text evidence="1">Belongs to the protein kinase superfamily. AGC Ser/Thr protein kinase family. PDPK1 subfamily.</text>
</comment>
<dbReference type="PANTHER" id="PTHR24356">
    <property type="entry name" value="SERINE/THREONINE-PROTEIN KINASE"/>
    <property type="match status" value="1"/>
</dbReference>
<keyword evidence="4" id="KW-0808">Transferase</keyword>
<dbReference type="InterPro" id="IPR008271">
    <property type="entry name" value="Ser/Thr_kinase_AS"/>
</dbReference>
<evidence type="ECO:0000313" key="15">
    <source>
        <dbReference type="Proteomes" id="UP000006906"/>
    </source>
</evidence>
<evidence type="ECO:0000256" key="3">
    <source>
        <dbReference type="ARBA" id="ARBA00022527"/>
    </source>
</evidence>
<dbReference type="PROSITE" id="PS00108">
    <property type="entry name" value="PROTEIN_KINASE_ST"/>
    <property type="match status" value="1"/>
</dbReference>
<feature type="binding site" evidence="10">
    <location>
        <position position="57"/>
    </location>
    <ligand>
        <name>ATP</name>
        <dbReference type="ChEBI" id="CHEBI:30616"/>
    </ligand>
</feature>
<dbReference type="PROSITE" id="PS00107">
    <property type="entry name" value="PROTEIN_KINASE_ATP"/>
    <property type="match status" value="1"/>
</dbReference>
<evidence type="ECO:0000313" key="14">
    <source>
        <dbReference type="EMBL" id="PNW76413.1"/>
    </source>
</evidence>
<dbReference type="InterPro" id="IPR050236">
    <property type="entry name" value="Ser_Thr_kinase_AGC"/>
</dbReference>
<evidence type="ECO:0000256" key="10">
    <source>
        <dbReference type="PROSITE-ProRule" id="PRU10141"/>
    </source>
</evidence>
<dbReference type="GO" id="GO:0005524">
    <property type="term" value="F:ATP binding"/>
    <property type="evidence" value="ECO:0007669"/>
    <property type="project" value="UniProtKB-UniRule"/>
</dbReference>
<name>A0A2K3D7A2_CHLRE</name>
<dbReference type="KEGG" id="cre:CHLRE_11g467568v5"/>
<keyword evidence="3 11" id="KW-0723">Serine/threonine-protein kinase</keyword>
<dbReference type="InterPro" id="IPR011009">
    <property type="entry name" value="Kinase-like_dom_sf"/>
</dbReference>
<dbReference type="PROSITE" id="PS50011">
    <property type="entry name" value="PROTEIN_KINASE_DOM"/>
    <property type="match status" value="1"/>
</dbReference>
<dbReference type="Gene3D" id="1.10.510.10">
    <property type="entry name" value="Transferase(Phosphotransferase) domain 1"/>
    <property type="match status" value="2"/>
</dbReference>
<accession>A0A2K3D7A2</accession>
<feature type="region of interest" description="Disordered" evidence="12">
    <location>
        <begin position="251"/>
        <end position="336"/>
    </location>
</feature>
<dbReference type="OrthoDB" id="347657at2759"/>
<dbReference type="AlphaFoldDB" id="A0A2K3D7A2"/>
<dbReference type="InParanoid" id="A0A2K3D7A2"/>
<evidence type="ECO:0000256" key="7">
    <source>
        <dbReference type="ARBA" id="ARBA00022840"/>
    </source>
</evidence>
<reference evidence="14 15" key="1">
    <citation type="journal article" date="2007" name="Science">
        <title>The Chlamydomonas genome reveals the evolution of key animal and plant functions.</title>
        <authorList>
            <person name="Merchant S.S."/>
            <person name="Prochnik S.E."/>
            <person name="Vallon O."/>
            <person name="Harris E.H."/>
            <person name="Karpowicz S.J."/>
            <person name="Witman G.B."/>
            <person name="Terry A."/>
            <person name="Salamov A."/>
            <person name="Fritz-Laylin L.K."/>
            <person name="Marechal-Drouard L."/>
            <person name="Marshall W.F."/>
            <person name="Qu L.H."/>
            <person name="Nelson D.R."/>
            <person name="Sanderfoot A.A."/>
            <person name="Spalding M.H."/>
            <person name="Kapitonov V.V."/>
            <person name="Ren Q."/>
            <person name="Ferris P."/>
            <person name="Lindquist E."/>
            <person name="Shapiro H."/>
            <person name="Lucas S.M."/>
            <person name="Grimwood J."/>
            <person name="Schmutz J."/>
            <person name="Cardol P."/>
            <person name="Cerutti H."/>
            <person name="Chanfreau G."/>
            <person name="Chen C.L."/>
            <person name="Cognat V."/>
            <person name="Croft M.T."/>
            <person name="Dent R."/>
            <person name="Dutcher S."/>
            <person name="Fernandez E."/>
            <person name="Fukuzawa H."/>
            <person name="Gonzalez-Ballester D."/>
            <person name="Gonzalez-Halphen D."/>
            <person name="Hallmann A."/>
            <person name="Hanikenne M."/>
            <person name="Hippler M."/>
            <person name="Inwood W."/>
            <person name="Jabbari K."/>
            <person name="Kalanon M."/>
            <person name="Kuras R."/>
            <person name="Lefebvre P.A."/>
            <person name="Lemaire S.D."/>
            <person name="Lobanov A.V."/>
            <person name="Lohr M."/>
            <person name="Manuell A."/>
            <person name="Meier I."/>
            <person name="Mets L."/>
            <person name="Mittag M."/>
            <person name="Mittelmeier T."/>
            <person name="Moroney J.V."/>
            <person name="Moseley J."/>
            <person name="Napoli C."/>
            <person name="Nedelcu A.M."/>
            <person name="Niyogi K."/>
            <person name="Novoselov S.V."/>
            <person name="Paulsen I.T."/>
            <person name="Pazour G."/>
            <person name="Purton S."/>
            <person name="Ral J.P."/>
            <person name="Riano-Pachon D.M."/>
            <person name="Riekhof W."/>
            <person name="Rymarquis L."/>
            <person name="Schroda M."/>
            <person name="Stern D."/>
            <person name="Umen J."/>
            <person name="Willows R."/>
            <person name="Wilson N."/>
            <person name="Zimmer S.L."/>
            <person name="Allmer J."/>
            <person name="Balk J."/>
            <person name="Bisova K."/>
            <person name="Chen C.J."/>
            <person name="Elias M."/>
            <person name="Gendler K."/>
            <person name="Hauser C."/>
            <person name="Lamb M.R."/>
            <person name="Ledford H."/>
            <person name="Long J.C."/>
            <person name="Minagawa J."/>
            <person name="Page M.D."/>
            <person name="Pan J."/>
            <person name="Pootakham W."/>
            <person name="Roje S."/>
            <person name="Rose A."/>
            <person name="Stahlberg E."/>
            <person name="Terauchi A.M."/>
            <person name="Yang P."/>
            <person name="Ball S."/>
            <person name="Bowler C."/>
            <person name="Dieckmann C.L."/>
            <person name="Gladyshev V.N."/>
            <person name="Green P."/>
            <person name="Jorgensen R."/>
            <person name="Mayfield S."/>
            <person name="Mueller-Roeber B."/>
            <person name="Rajamani S."/>
            <person name="Sayre R.T."/>
            <person name="Brokstein P."/>
            <person name="Dubchak I."/>
            <person name="Goodstein D."/>
            <person name="Hornick L."/>
            <person name="Huang Y.W."/>
            <person name="Jhaveri J."/>
            <person name="Luo Y."/>
            <person name="Martinez D."/>
            <person name="Ngau W.C."/>
            <person name="Otillar B."/>
            <person name="Poliakov A."/>
            <person name="Porter A."/>
            <person name="Szajkowski L."/>
            <person name="Werner G."/>
            <person name="Zhou K."/>
            <person name="Grigoriev I.V."/>
            <person name="Rokhsar D.S."/>
            <person name="Grossman A.R."/>
        </authorList>
    </citation>
    <scope>NUCLEOTIDE SEQUENCE [LARGE SCALE GENOMIC DNA]</scope>
    <source>
        <strain evidence="15">CC-503</strain>
    </source>
</reference>
<dbReference type="Pfam" id="PF00069">
    <property type="entry name" value="Pkinase"/>
    <property type="match status" value="1"/>
</dbReference>
<dbReference type="SUPFAM" id="SSF56112">
    <property type="entry name" value="Protein kinase-like (PK-like)"/>
    <property type="match status" value="1"/>
</dbReference>
<evidence type="ECO:0000256" key="11">
    <source>
        <dbReference type="RuleBase" id="RU000304"/>
    </source>
</evidence>
<dbReference type="FunCoup" id="A0A2K3D7A2">
    <property type="interactions" value="1607"/>
</dbReference>
<evidence type="ECO:0000256" key="8">
    <source>
        <dbReference type="ARBA" id="ARBA00047899"/>
    </source>
</evidence>
<evidence type="ECO:0000256" key="1">
    <source>
        <dbReference type="ARBA" id="ARBA00010006"/>
    </source>
</evidence>
<evidence type="ECO:0000259" key="13">
    <source>
        <dbReference type="PROSITE" id="PS50011"/>
    </source>
</evidence>
<dbReference type="InterPro" id="IPR000719">
    <property type="entry name" value="Prot_kinase_dom"/>
</dbReference>
<gene>
    <name evidence="14" type="ORF">CHLRE_11g467568v5</name>
</gene>
<dbReference type="RefSeq" id="XP_042919317.1">
    <property type="nucleotide sequence ID" value="XM_043067317.1"/>
</dbReference>
<proteinExistence type="inferred from homology"/>
<dbReference type="SMART" id="SM00220">
    <property type="entry name" value="S_TKc"/>
    <property type="match status" value="1"/>
</dbReference>
<dbReference type="Proteomes" id="UP000006906">
    <property type="component" value="Chromosome 11"/>
</dbReference>
<evidence type="ECO:0000256" key="6">
    <source>
        <dbReference type="ARBA" id="ARBA00022777"/>
    </source>
</evidence>
<dbReference type="Gene3D" id="3.30.200.20">
    <property type="entry name" value="Phosphorylase Kinase, domain 1"/>
    <property type="match status" value="1"/>
</dbReference>
<keyword evidence="5 10" id="KW-0547">Nucleotide-binding</keyword>
<dbReference type="GeneID" id="5726920"/>
<evidence type="ECO:0000256" key="12">
    <source>
        <dbReference type="SAM" id="MobiDB-lite"/>
    </source>
</evidence>
<dbReference type="OMA" id="SPYVCCC"/>
<comment type="catalytic activity">
    <reaction evidence="9">
        <text>L-seryl-[protein] + ATP = O-phospho-L-seryl-[protein] + ADP + H(+)</text>
        <dbReference type="Rhea" id="RHEA:17989"/>
        <dbReference type="Rhea" id="RHEA-COMP:9863"/>
        <dbReference type="Rhea" id="RHEA-COMP:11604"/>
        <dbReference type="ChEBI" id="CHEBI:15378"/>
        <dbReference type="ChEBI" id="CHEBI:29999"/>
        <dbReference type="ChEBI" id="CHEBI:30616"/>
        <dbReference type="ChEBI" id="CHEBI:83421"/>
        <dbReference type="ChEBI" id="CHEBI:456216"/>
        <dbReference type="EC" id="2.7.11.1"/>
    </reaction>
</comment>
<evidence type="ECO:0000256" key="2">
    <source>
        <dbReference type="ARBA" id="ARBA00012513"/>
    </source>
</evidence>
<keyword evidence="15" id="KW-1185">Reference proteome</keyword>
<organism evidence="14 15">
    <name type="scientific">Chlamydomonas reinhardtii</name>
    <name type="common">Chlamydomonas smithii</name>
    <dbReference type="NCBI Taxonomy" id="3055"/>
    <lineage>
        <taxon>Eukaryota</taxon>
        <taxon>Viridiplantae</taxon>
        <taxon>Chlorophyta</taxon>
        <taxon>core chlorophytes</taxon>
        <taxon>Chlorophyceae</taxon>
        <taxon>CS clade</taxon>
        <taxon>Chlamydomonadales</taxon>
        <taxon>Chlamydomonadaceae</taxon>
        <taxon>Chlamydomonas</taxon>
    </lineage>
</organism>
<sequence length="425" mass="45806">MASEEGLRDREQQEGYRAPRVTLTIKDFDVLGRIGDGSFSTVFLARQKQSGKQYAIKMMNKHLVMRNKMVEYIKNERFILDKFDDAGIAKLHFTFQDPDNLYMGMEYCAGGELYEQINKRGRLPLEAVRFYAAEVVLILEYLRKAQVVHRDLKPENLLLSGDGHLKLIDFGSARAFFLPAAEKPPGKQRATSFVGTAEYVSPEVLLNAPLSYPADLWALGCMIYQMIVGRPPFKAASEYLTFQKITDREFAYPGDPGYNADGEPDDEEGGEEEEEEAGGKEGKAEGGAAAVEAAAQREGADAEAAAAGGEGAGSSSGAGTGGGGGGLGAAGKVPKLRGPVVYPDDARDLTDRLLTMEPAARIGAEDMAELRAHPFFAGVDWAALRAGPAPPYLPPRVPGAPGSDGGYEEGLDWELTSLVRDAAES</sequence>
<feature type="compositionally biased region" description="Low complexity" evidence="12">
    <location>
        <begin position="286"/>
        <end position="307"/>
    </location>
</feature>
<evidence type="ECO:0000256" key="4">
    <source>
        <dbReference type="ARBA" id="ARBA00022679"/>
    </source>
</evidence>
<dbReference type="GO" id="GO:0035556">
    <property type="term" value="P:intracellular signal transduction"/>
    <property type="evidence" value="ECO:0000318"/>
    <property type="project" value="GO_Central"/>
</dbReference>
<dbReference type="FunFam" id="3.30.200.20:FF:000191">
    <property type="entry name" value="3-phosphoinositide-dependent protein kinase 2-like"/>
    <property type="match status" value="1"/>
</dbReference>
<dbReference type="EC" id="2.7.11.1" evidence="2"/>
<dbReference type="ExpressionAtlas" id="A0A2K3D7A2">
    <property type="expression patterns" value="baseline and differential"/>
</dbReference>
<dbReference type="STRING" id="3055.A0A2K3D7A2"/>
<dbReference type="InterPro" id="IPR017441">
    <property type="entry name" value="Protein_kinase_ATP_BS"/>
</dbReference>
<dbReference type="GO" id="GO:0004674">
    <property type="term" value="F:protein serine/threonine kinase activity"/>
    <property type="evidence" value="ECO:0000318"/>
    <property type="project" value="GO_Central"/>
</dbReference>
<protein>
    <recommendedName>
        <fullName evidence="2">non-specific serine/threonine protein kinase</fullName>
        <ecNumber evidence="2">2.7.11.1</ecNumber>
    </recommendedName>
</protein>
<feature type="compositionally biased region" description="Acidic residues" evidence="12">
    <location>
        <begin position="262"/>
        <end position="276"/>
    </location>
</feature>
<keyword evidence="6" id="KW-0418">Kinase</keyword>
<feature type="compositionally biased region" description="Gly residues" evidence="12">
    <location>
        <begin position="308"/>
        <end position="329"/>
    </location>
</feature>
<feature type="domain" description="Protein kinase" evidence="13">
    <location>
        <begin position="28"/>
        <end position="376"/>
    </location>
</feature>
<dbReference type="EMBL" id="CM008972">
    <property type="protein sequence ID" value="PNW76413.1"/>
    <property type="molecule type" value="Genomic_DNA"/>
</dbReference>
<dbReference type="Gramene" id="PNW76413">
    <property type="protein sequence ID" value="PNW76413"/>
    <property type="gene ID" value="CHLRE_11g467568v5"/>
</dbReference>
<evidence type="ECO:0000256" key="5">
    <source>
        <dbReference type="ARBA" id="ARBA00022741"/>
    </source>
</evidence>
<keyword evidence="7 10" id="KW-0067">ATP-binding</keyword>
<dbReference type="PANTHER" id="PTHR24356:SF163">
    <property type="entry name" value="3-PHOSPHOINOSITIDE-DEPENDENT PROTEIN KINASE 1-RELATED"/>
    <property type="match status" value="1"/>
</dbReference>